<evidence type="ECO:0000256" key="4">
    <source>
        <dbReference type="SAM" id="Phobius"/>
    </source>
</evidence>
<keyword evidence="4" id="KW-0472">Membrane</keyword>
<keyword evidence="7" id="KW-1185">Reference proteome</keyword>
<accession>A0A7J7JXA3</accession>
<keyword evidence="3" id="KW-0176">Collagen</keyword>
<feature type="domain" description="Fibrillar collagen NC1" evidence="5">
    <location>
        <begin position="1"/>
        <end position="94"/>
    </location>
</feature>
<dbReference type="GO" id="GO:0005576">
    <property type="term" value="C:extracellular region"/>
    <property type="evidence" value="ECO:0007669"/>
    <property type="project" value="UniProtKB-SubCell"/>
</dbReference>
<organism evidence="6 7">
    <name type="scientific">Bugula neritina</name>
    <name type="common">Brown bryozoan</name>
    <name type="synonym">Sertularia neritina</name>
    <dbReference type="NCBI Taxonomy" id="10212"/>
    <lineage>
        <taxon>Eukaryota</taxon>
        <taxon>Metazoa</taxon>
        <taxon>Spiralia</taxon>
        <taxon>Lophotrochozoa</taxon>
        <taxon>Bryozoa</taxon>
        <taxon>Gymnolaemata</taxon>
        <taxon>Cheilostomatida</taxon>
        <taxon>Flustrina</taxon>
        <taxon>Buguloidea</taxon>
        <taxon>Bugulidae</taxon>
        <taxon>Bugula</taxon>
    </lineage>
</organism>
<protein>
    <recommendedName>
        <fullName evidence="5">Fibrillar collagen NC1 domain-containing protein</fullName>
    </recommendedName>
</protein>
<comment type="subcellular location">
    <subcellularLocation>
        <location evidence="1">Secreted</location>
    </subcellularLocation>
</comment>
<dbReference type="Pfam" id="PF01410">
    <property type="entry name" value="COLFI"/>
    <property type="match status" value="1"/>
</dbReference>
<name>A0A7J7JXA3_BUGNE</name>
<dbReference type="AlphaFoldDB" id="A0A7J7JXA3"/>
<evidence type="ECO:0000256" key="1">
    <source>
        <dbReference type="ARBA" id="ARBA00004613"/>
    </source>
</evidence>
<gene>
    <name evidence="6" type="ORF">EB796_011166</name>
</gene>
<dbReference type="InterPro" id="IPR000885">
    <property type="entry name" value="Fib_collagen_C"/>
</dbReference>
<dbReference type="Proteomes" id="UP000593567">
    <property type="component" value="Unassembled WGS sequence"/>
</dbReference>
<dbReference type="PROSITE" id="PS51461">
    <property type="entry name" value="NC1_FIB"/>
    <property type="match status" value="1"/>
</dbReference>
<dbReference type="GO" id="GO:0005581">
    <property type="term" value="C:collagen trimer"/>
    <property type="evidence" value="ECO:0007669"/>
    <property type="project" value="UniProtKB-KW"/>
</dbReference>
<dbReference type="GO" id="GO:0005201">
    <property type="term" value="F:extracellular matrix structural constituent"/>
    <property type="evidence" value="ECO:0007669"/>
    <property type="project" value="InterPro"/>
</dbReference>
<sequence>MTNCFYDARSFASFFLLICNIACLWGFLTTTYEFNPRATLISDFVVFQIPSEALTVIEIDTKTTTHLPIIDIAPGDIWTTHKEFGVQLGEVCFS</sequence>
<comment type="caution">
    <text evidence="6">The sequence shown here is derived from an EMBL/GenBank/DDBJ whole genome shotgun (WGS) entry which is preliminary data.</text>
</comment>
<dbReference type="OrthoDB" id="8939548at2759"/>
<evidence type="ECO:0000256" key="3">
    <source>
        <dbReference type="ARBA" id="ARBA00023119"/>
    </source>
</evidence>
<feature type="transmembrane region" description="Helical" evidence="4">
    <location>
        <begin position="12"/>
        <end position="32"/>
    </location>
</feature>
<keyword evidence="4" id="KW-0812">Transmembrane</keyword>
<keyword evidence="2" id="KW-0964">Secreted</keyword>
<dbReference type="EMBL" id="VXIV02001696">
    <property type="protein sequence ID" value="KAF6030515.1"/>
    <property type="molecule type" value="Genomic_DNA"/>
</dbReference>
<keyword evidence="4" id="KW-1133">Transmembrane helix</keyword>
<proteinExistence type="predicted"/>
<evidence type="ECO:0000256" key="2">
    <source>
        <dbReference type="ARBA" id="ARBA00022525"/>
    </source>
</evidence>
<reference evidence="6" key="1">
    <citation type="submission" date="2020-06" db="EMBL/GenBank/DDBJ databases">
        <title>Draft genome of Bugula neritina, a colonial animal packing powerful symbionts and potential medicines.</title>
        <authorList>
            <person name="Rayko M."/>
        </authorList>
    </citation>
    <scope>NUCLEOTIDE SEQUENCE [LARGE SCALE GENOMIC DNA]</scope>
    <source>
        <strain evidence="6">Kwan_BN1</strain>
    </source>
</reference>
<evidence type="ECO:0000313" key="7">
    <source>
        <dbReference type="Proteomes" id="UP000593567"/>
    </source>
</evidence>
<evidence type="ECO:0000259" key="5">
    <source>
        <dbReference type="PROSITE" id="PS51461"/>
    </source>
</evidence>
<evidence type="ECO:0000313" key="6">
    <source>
        <dbReference type="EMBL" id="KAF6030515.1"/>
    </source>
</evidence>
<dbReference type="Gene3D" id="2.60.120.1000">
    <property type="match status" value="1"/>
</dbReference>